<dbReference type="Proteomes" id="UP000326936">
    <property type="component" value="Plasmid pTHAF100_a"/>
</dbReference>
<gene>
    <name evidence="1" type="ORF">FIV01_16270</name>
</gene>
<keyword evidence="1" id="KW-0614">Plasmid</keyword>
<sequence>MNSKQFEVLKKQIKNMTPCQLRTLKTEISQTLSEPKNALLTDEEQRLIASLFR</sequence>
<organism evidence="1 2">
    <name type="scientific">Vibrio aquimaris</name>
    <dbReference type="NCBI Taxonomy" id="2587862"/>
    <lineage>
        <taxon>Bacteria</taxon>
        <taxon>Pseudomonadati</taxon>
        <taxon>Pseudomonadota</taxon>
        <taxon>Gammaproteobacteria</taxon>
        <taxon>Vibrionales</taxon>
        <taxon>Vibrionaceae</taxon>
        <taxon>Vibrio</taxon>
    </lineage>
</organism>
<evidence type="ECO:0000313" key="1">
    <source>
        <dbReference type="EMBL" id="QFT27945.1"/>
    </source>
</evidence>
<dbReference type="EMBL" id="CP045351">
    <property type="protein sequence ID" value="QFT27945.1"/>
    <property type="molecule type" value="Genomic_DNA"/>
</dbReference>
<keyword evidence="2" id="KW-1185">Reference proteome</keyword>
<reference evidence="1 2" key="1">
    <citation type="submission" date="2019-10" db="EMBL/GenBank/DDBJ databases">
        <title>Complete genome sequence of Vibrio sp. strain THAF100, isolated from non-filtered water from the water column of tank 6 of a marine aquarium containing stony-coral fragments. Water maintained at 26 degree C.</title>
        <authorList>
            <person name="Ruckert C."/>
            <person name="Franco A."/>
            <person name="Kalinowski J."/>
            <person name="Glaeser S."/>
        </authorList>
    </citation>
    <scope>NUCLEOTIDE SEQUENCE [LARGE SCALE GENOMIC DNA]</scope>
    <source>
        <strain evidence="1 2">THAF100</strain>
        <plasmid evidence="2">pthaf100_a</plasmid>
    </source>
</reference>
<dbReference type="KEGG" id="vaq:FIV01_16270"/>
<protein>
    <submittedName>
        <fullName evidence="1">Uncharacterized protein</fullName>
    </submittedName>
</protein>
<accession>A0A5P9CNX5</accession>
<geneLocation type="plasmid" evidence="2">
    <name>pthaf100_a</name>
</geneLocation>
<proteinExistence type="predicted"/>
<name>A0A5P9CNX5_9VIBR</name>
<evidence type="ECO:0000313" key="2">
    <source>
        <dbReference type="Proteomes" id="UP000326936"/>
    </source>
</evidence>
<dbReference type="RefSeq" id="WP_172971863.1">
    <property type="nucleotide sequence ID" value="NZ_CBCSDK010000011.1"/>
</dbReference>
<dbReference type="AlphaFoldDB" id="A0A5P9CNX5"/>